<dbReference type="RefSeq" id="WP_150288480.1">
    <property type="nucleotide sequence ID" value="NZ_JAASQI010000007.1"/>
</dbReference>
<keyword evidence="2" id="KW-1185">Reference proteome</keyword>
<accession>A0ABX0V226</accession>
<protein>
    <submittedName>
        <fullName evidence="1">Uncharacterized protein</fullName>
    </submittedName>
</protein>
<dbReference type="EMBL" id="JAASQI010000007">
    <property type="protein sequence ID" value="NIJ59206.1"/>
    <property type="molecule type" value="Genomic_DNA"/>
</dbReference>
<gene>
    <name evidence="1" type="ORF">FHS82_003061</name>
</gene>
<dbReference type="Proteomes" id="UP001429580">
    <property type="component" value="Unassembled WGS sequence"/>
</dbReference>
<evidence type="ECO:0000313" key="1">
    <source>
        <dbReference type="EMBL" id="NIJ59206.1"/>
    </source>
</evidence>
<comment type="caution">
    <text evidence="1">The sequence shown here is derived from an EMBL/GenBank/DDBJ whole genome shotgun (WGS) entry which is preliminary data.</text>
</comment>
<organism evidence="1 2">
    <name type="scientific">Pseudochelatococcus lubricantis</name>
    <dbReference type="NCBI Taxonomy" id="1538102"/>
    <lineage>
        <taxon>Bacteria</taxon>
        <taxon>Pseudomonadati</taxon>
        <taxon>Pseudomonadota</taxon>
        <taxon>Alphaproteobacteria</taxon>
        <taxon>Hyphomicrobiales</taxon>
        <taxon>Chelatococcaceae</taxon>
        <taxon>Pseudochelatococcus</taxon>
    </lineage>
</organism>
<evidence type="ECO:0000313" key="2">
    <source>
        <dbReference type="Proteomes" id="UP001429580"/>
    </source>
</evidence>
<reference evidence="1 2" key="1">
    <citation type="submission" date="2020-03" db="EMBL/GenBank/DDBJ databases">
        <title>Genomic Encyclopedia of Type Strains, Phase IV (KMG-IV): sequencing the most valuable type-strain genomes for metagenomic binning, comparative biology and taxonomic classification.</title>
        <authorList>
            <person name="Goeker M."/>
        </authorList>
    </citation>
    <scope>NUCLEOTIDE SEQUENCE [LARGE SCALE GENOMIC DNA]</scope>
    <source>
        <strain evidence="1 2">DSM 103870</strain>
    </source>
</reference>
<sequence>MSNTIIPFSTARLRISEIDFCGWLGQATPGDCLEYHRGFLALDGMPMATRLPPKDRTELLKLGRRAMWAAEQGLAHLVQRRHGPDDFSYLAVARRKPKSSPVSLSALLAEEVA</sequence>
<proteinExistence type="predicted"/>
<name>A0ABX0V226_9HYPH</name>